<dbReference type="AlphaFoldDB" id="A0A6J8BPL5"/>
<sequence length="227" mass="26341">MPRQDVSDFDKTFMTLSIFDTTQLAFIIKRSLNFFLYRIQNENYPTPLKNTYAVAFLDYSKSIAVYINMLPGIPVSNCNDNKHYYSKYELCLFHLLLSRYSDAVLGWLLLAVFVYSSKEYSDNNRRNERIEKVRKSGRNDRKNKNSKNGRNNRKDELGFNGNNDISSDLSRNERKDRNEEVETLQYAQCKARNGESKPVCDVNEQDTGIGPFCNNNRCCQPPTCIGM</sequence>
<feature type="compositionally biased region" description="Basic and acidic residues" evidence="1">
    <location>
        <begin position="124"/>
        <end position="143"/>
    </location>
</feature>
<feature type="region of interest" description="Disordered" evidence="1">
    <location>
        <begin position="124"/>
        <end position="180"/>
    </location>
</feature>
<evidence type="ECO:0000313" key="3">
    <source>
        <dbReference type="Proteomes" id="UP000507470"/>
    </source>
</evidence>
<feature type="compositionally biased region" description="Basic and acidic residues" evidence="1">
    <location>
        <begin position="170"/>
        <end position="180"/>
    </location>
</feature>
<keyword evidence="3" id="KW-1185">Reference proteome</keyword>
<accession>A0A6J8BPL5</accession>
<dbReference type="Proteomes" id="UP000507470">
    <property type="component" value="Unassembled WGS sequence"/>
</dbReference>
<organism evidence="2 3">
    <name type="scientific">Mytilus coruscus</name>
    <name type="common">Sea mussel</name>
    <dbReference type="NCBI Taxonomy" id="42192"/>
    <lineage>
        <taxon>Eukaryota</taxon>
        <taxon>Metazoa</taxon>
        <taxon>Spiralia</taxon>
        <taxon>Lophotrochozoa</taxon>
        <taxon>Mollusca</taxon>
        <taxon>Bivalvia</taxon>
        <taxon>Autobranchia</taxon>
        <taxon>Pteriomorphia</taxon>
        <taxon>Mytilida</taxon>
        <taxon>Mytiloidea</taxon>
        <taxon>Mytilidae</taxon>
        <taxon>Mytilinae</taxon>
        <taxon>Mytilus</taxon>
    </lineage>
</organism>
<name>A0A6J8BPL5_MYTCO</name>
<evidence type="ECO:0000256" key="1">
    <source>
        <dbReference type="SAM" id="MobiDB-lite"/>
    </source>
</evidence>
<evidence type="ECO:0000313" key="2">
    <source>
        <dbReference type="EMBL" id="CAC5384237.1"/>
    </source>
</evidence>
<feature type="compositionally biased region" description="Polar residues" evidence="1">
    <location>
        <begin position="160"/>
        <end position="169"/>
    </location>
</feature>
<dbReference type="EMBL" id="CACVKT020003495">
    <property type="protein sequence ID" value="CAC5384237.1"/>
    <property type="molecule type" value="Genomic_DNA"/>
</dbReference>
<gene>
    <name evidence="2" type="ORF">MCOR_19901</name>
</gene>
<proteinExistence type="predicted"/>
<reference evidence="2 3" key="1">
    <citation type="submission" date="2020-06" db="EMBL/GenBank/DDBJ databases">
        <authorList>
            <person name="Li R."/>
            <person name="Bekaert M."/>
        </authorList>
    </citation>
    <scope>NUCLEOTIDE SEQUENCE [LARGE SCALE GENOMIC DNA]</scope>
    <source>
        <strain evidence="3">wild</strain>
    </source>
</reference>
<protein>
    <submittedName>
        <fullName evidence="2">Uncharacterized protein</fullName>
    </submittedName>
</protein>